<comment type="caution">
    <text evidence="2">The sequence shown here is derived from an EMBL/GenBank/DDBJ whole genome shotgun (WGS) entry which is preliminary data.</text>
</comment>
<evidence type="ECO:0000256" key="1">
    <source>
        <dbReference type="SAM" id="Phobius"/>
    </source>
</evidence>
<evidence type="ECO:0000313" key="3">
    <source>
        <dbReference type="Proteomes" id="UP000033684"/>
    </source>
</evidence>
<dbReference type="RefSeq" id="WP_045778823.1">
    <property type="nucleotide sequence ID" value="NZ_LAJX01000073.1"/>
</dbReference>
<evidence type="ECO:0008006" key="4">
    <source>
        <dbReference type="Google" id="ProtNLM"/>
    </source>
</evidence>
<dbReference type="EMBL" id="LAJX01000073">
    <property type="protein sequence ID" value="KJV06946.1"/>
    <property type="molecule type" value="Genomic_DNA"/>
</dbReference>
<dbReference type="AlphaFoldDB" id="A0A0F3IJR9"/>
<reference evidence="2 3" key="2">
    <citation type="journal article" date="2016" name="Microb. Ecol.">
        <title>Genome Characteristics of a Novel Type I Methanotroph (Sn10-6) Isolated from a Flooded Indian Rice Field.</title>
        <authorList>
            <person name="Rahalkar M.C."/>
            <person name="Pandit P.S."/>
            <person name="Dhakephalkar P.K."/>
            <person name="Pore S."/>
            <person name="Arora P."/>
            <person name="Kapse N."/>
        </authorList>
    </citation>
    <scope>NUCLEOTIDE SEQUENCE [LARGE SCALE GENOMIC DNA]</scope>
    <source>
        <strain evidence="2 3">Sn10-6</strain>
    </source>
</reference>
<keyword evidence="3" id="KW-1185">Reference proteome</keyword>
<evidence type="ECO:0000313" key="2">
    <source>
        <dbReference type="EMBL" id="KJV06946.1"/>
    </source>
</evidence>
<sequence>MVVFLSLAWGSGKPLLRLRSILFVVMLTVLMLPLGSIYFFRIYENSLVRQTEQELIAQAAVLAATFRQNVRSLTHAQKPYGRLLTTAPAALPMYKPVPPILSLINPILAKTS</sequence>
<keyword evidence="1" id="KW-0812">Transmembrane</keyword>
<gene>
    <name evidence="2" type="ORF">VZ94_08020</name>
</gene>
<feature type="transmembrane region" description="Helical" evidence="1">
    <location>
        <begin position="20"/>
        <end position="40"/>
    </location>
</feature>
<name>A0A0F3IJR9_9GAMM</name>
<proteinExistence type="predicted"/>
<keyword evidence="1" id="KW-0472">Membrane</keyword>
<accession>A0A0F3IJR9</accession>
<reference evidence="3" key="1">
    <citation type="submission" date="2015-03" db="EMBL/GenBank/DDBJ databases">
        <title>Draft genome sequence of a novel methanotroph (Sn10-6) isolated from flooded ricefield rhizosphere in India.</title>
        <authorList>
            <person name="Pandit P.S."/>
            <person name="Pore S.D."/>
            <person name="Arora P."/>
            <person name="Kapse N.G."/>
            <person name="Dhakephalkar P.K."/>
            <person name="Rahalkar M.C."/>
        </authorList>
    </citation>
    <scope>NUCLEOTIDE SEQUENCE [LARGE SCALE GENOMIC DNA]</scope>
    <source>
        <strain evidence="3">Sn10-6</strain>
    </source>
</reference>
<protein>
    <recommendedName>
        <fullName evidence="4">Two-component sensor histidine kinase</fullName>
    </recommendedName>
</protein>
<organism evidence="2 3">
    <name type="scientific">Methylocucumis oryzae</name>
    <dbReference type="NCBI Taxonomy" id="1632867"/>
    <lineage>
        <taxon>Bacteria</taxon>
        <taxon>Pseudomonadati</taxon>
        <taxon>Pseudomonadota</taxon>
        <taxon>Gammaproteobacteria</taxon>
        <taxon>Methylococcales</taxon>
        <taxon>Methylococcaceae</taxon>
        <taxon>Methylocucumis</taxon>
    </lineage>
</organism>
<dbReference type="Proteomes" id="UP000033684">
    <property type="component" value="Unassembled WGS sequence"/>
</dbReference>
<keyword evidence="1" id="KW-1133">Transmembrane helix</keyword>